<evidence type="ECO:0000256" key="2">
    <source>
        <dbReference type="ARBA" id="ARBA00007681"/>
    </source>
</evidence>
<dbReference type="InterPro" id="IPR035968">
    <property type="entry name" value="ATP_synth_F1_ATPase_gsu"/>
</dbReference>
<organism evidence="9">
    <name type="scientific">uncultured organism</name>
    <dbReference type="NCBI Taxonomy" id="155900"/>
    <lineage>
        <taxon>unclassified sequences</taxon>
        <taxon>environmental samples</taxon>
    </lineage>
</organism>
<name>A0A5B8RHS3_9ZZZZ</name>
<dbReference type="InterPro" id="IPR000131">
    <property type="entry name" value="ATP_synth_F1_gsu"/>
</dbReference>
<dbReference type="GO" id="GO:0046933">
    <property type="term" value="F:proton-transporting ATP synthase activity, rotational mechanism"/>
    <property type="evidence" value="ECO:0007669"/>
    <property type="project" value="InterPro"/>
</dbReference>
<keyword evidence="7" id="KW-0139">CF(1)</keyword>
<evidence type="ECO:0000256" key="4">
    <source>
        <dbReference type="ARBA" id="ARBA00022781"/>
    </source>
</evidence>
<dbReference type="AlphaFoldDB" id="A0A5B8RHS3"/>
<keyword evidence="5" id="KW-0406">Ion transport</keyword>
<evidence type="ECO:0000256" key="8">
    <source>
        <dbReference type="ARBA" id="ARBA00023310"/>
    </source>
</evidence>
<dbReference type="EMBL" id="MN079282">
    <property type="protein sequence ID" value="QEA07563.1"/>
    <property type="molecule type" value="Genomic_DNA"/>
</dbReference>
<keyword evidence="4" id="KW-0375">Hydrogen ion transport</keyword>
<comment type="similarity">
    <text evidence="2">Belongs to the ATPase gamma chain family.</text>
</comment>
<evidence type="ECO:0000256" key="6">
    <source>
        <dbReference type="ARBA" id="ARBA00023136"/>
    </source>
</evidence>
<dbReference type="GO" id="GO:0045259">
    <property type="term" value="C:proton-transporting ATP synthase complex"/>
    <property type="evidence" value="ECO:0007669"/>
    <property type="project" value="UniProtKB-KW"/>
</dbReference>
<accession>A0A5B8RHS3</accession>
<reference evidence="9" key="1">
    <citation type="submission" date="2019-06" db="EMBL/GenBank/DDBJ databases">
        <authorList>
            <person name="Murdoch R.W."/>
            <person name="Fathepure B."/>
        </authorList>
    </citation>
    <scope>NUCLEOTIDE SEQUENCE</scope>
</reference>
<evidence type="ECO:0000256" key="3">
    <source>
        <dbReference type="ARBA" id="ARBA00022448"/>
    </source>
</evidence>
<dbReference type="SUPFAM" id="SSF52943">
    <property type="entry name" value="ATP synthase (F1-ATPase), gamma subunit"/>
    <property type="match status" value="1"/>
</dbReference>
<evidence type="ECO:0000313" key="9">
    <source>
        <dbReference type="EMBL" id="QEA07563.1"/>
    </source>
</evidence>
<protein>
    <submittedName>
        <fullName evidence="9">Uncharacterized protein</fullName>
    </submittedName>
</protein>
<keyword evidence="6" id="KW-0472">Membrane</keyword>
<evidence type="ECO:0000256" key="5">
    <source>
        <dbReference type="ARBA" id="ARBA00023065"/>
    </source>
</evidence>
<proteinExistence type="inferred from homology"/>
<comment type="subcellular location">
    <subcellularLocation>
        <location evidence="1">Membrane</location>
        <topology evidence="1">Peripheral membrane protein</topology>
    </subcellularLocation>
</comment>
<evidence type="ECO:0000256" key="1">
    <source>
        <dbReference type="ARBA" id="ARBA00004170"/>
    </source>
</evidence>
<keyword evidence="3" id="KW-0813">Transport</keyword>
<dbReference type="Pfam" id="PF00231">
    <property type="entry name" value="ATP-synt"/>
    <property type="match status" value="1"/>
</dbReference>
<keyword evidence="8" id="KW-0066">ATP synthesis</keyword>
<gene>
    <name evidence="9" type="ORF">KBTEX_03921</name>
</gene>
<evidence type="ECO:0000256" key="7">
    <source>
        <dbReference type="ARBA" id="ARBA00023196"/>
    </source>
</evidence>
<sequence length="95" mass="10756">MHGAGNPPLLNLSPGDFLRELLDYHLTAALRDVVLSSLTAENEQRTQHLDVAVRRLDERRAALRRRGQALRQEEITEEIEVILLGETALAPLHRE</sequence>
<dbReference type="Gene3D" id="1.10.287.80">
    <property type="entry name" value="ATP synthase, gamma subunit, helix hairpin domain"/>
    <property type="match status" value="1"/>
</dbReference>